<dbReference type="OrthoDB" id="18139at2759"/>
<dbReference type="GO" id="GO:0045047">
    <property type="term" value="P:protein targeting to ER"/>
    <property type="evidence" value="ECO:0007669"/>
    <property type="project" value="InterPro"/>
</dbReference>
<dbReference type="Pfam" id="PF10032">
    <property type="entry name" value="Pho88"/>
    <property type="match status" value="1"/>
</dbReference>
<evidence type="ECO:0000256" key="1">
    <source>
        <dbReference type="SAM" id="Phobius"/>
    </source>
</evidence>
<name>A0A5C3KAP9_COPMA</name>
<organism evidence="2 3">
    <name type="scientific">Coprinopsis marcescibilis</name>
    <name type="common">Agaric fungus</name>
    <name type="synonym">Psathyrella marcescibilis</name>
    <dbReference type="NCBI Taxonomy" id="230819"/>
    <lineage>
        <taxon>Eukaryota</taxon>
        <taxon>Fungi</taxon>
        <taxon>Dikarya</taxon>
        <taxon>Basidiomycota</taxon>
        <taxon>Agaricomycotina</taxon>
        <taxon>Agaricomycetes</taxon>
        <taxon>Agaricomycetidae</taxon>
        <taxon>Agaricales</taxon>
        <taxon>Agaricineae</taxon>
        <taxon>Psathyrellaceae</taxon>
        <taxon>Coprinopsis</taxon>
    </lineage>
</organism>
<keyword evidence="1" id="KW-0472">Membrane</keyword>
<dbReference type="GO" id="GO:0005739">
    <property type="term" value="C:mitochondrion"/>
    <property type="evidence" value="ECO:0007669"/>
    <property type="project" value="TreeGrafter"/>
</dbReference>
<keyword evidence="3" id="KW-1185">Reference proteome</keyword>
<feature type="non-terminal residue" evidence="2">
    <location>
        <position position="79"/>
    </location>
</feature>
<feature type="transmembrane region" description="Helical" evidence="1">
    <location>
        <begin position="14"/>
        <end position="32"/>
    </location>
</feature>
<keyword evidence="1" id="KW-1133">Transmembrane helix</keyword>
<accession>A0A5C3KAP9</accession>
<evidence type="ECO:0000313" key="2">
    <source>
        <dbReference type="EMBL" id="TFK16964.1"/>
    </source>
</evidence>
<feature type="non-terminal residue" evidence="2">
    <location>
        <position position="1"/>
    </location>
</feature>
<dbReference type="InterPro" id="IPR012098">
    <property type="entry name" value="SND3_fun"/>
</dbReference>
<dbReference type="Proteomes" id="UP000307440">
    <property type="component" value="Unassembled WGS sequence"/>
</dbReference>
<protein>
    <submittedName>
        <fullName evidence="2">Uncharacterized protein</fullName>
    </submittedName>
</protein>
<dbReference type="EMBL" id="ML210595">
    <property type="protein sequence ID" value="TFK16964.1"/>
    <property type="molecule type" value="Genomic_DNA"/>
</dbReference>
<dbReference type="PANTHER" id="PTHR28112">
    <property type="entry name" value="SRP-INDEPENDENT TARGETING PROTEIN 3"/>
    <property type="match status" value="1"/>
</dbReference>
<gene>
    <name evidence="2" type="ORF">FA15DRAFT_552939</name>
</gene>
<evidence type="ECO:0000313" key="3">
    <source>
        <dbReference type="Proteomes" id="UP000307440"/>
    </source>
</evidence>
<proteinExistence type="predicted"/>
<reference evidence="2 3" key="1">
    <citation type="journal article" date="2019" name="Nat. Ecol. Evol.">
        <title>Megaphylogeny resolves global patterns of mushroom evolution.</title>
        <authorList>
            <person name="Varga T."/>
            <person name="Krizsan K."/>
            <person name="Foldi C."/>
            <person name="Dima B."/>
            <person name="Sanchez-Garcia M."/>
            <person name="Sanchez-Ramirez S."/>
            <person name="Szollosi G.J."/>
            <person name="Szarkandi J.G."/>
            <person name="Papp V."/>
            <person name="Albert L."/>
            <person name="Andreopoulos W."/>
            <person name="Angelini C."/>
            <person name="Antonin V."/>
            <person name="Barry K.W."/>
            <person name="Bougher N.L."/>
            <person name="Buchanan P."/>
            <person name="Buyck B."/>
            <person name="Bense V."/>
            <person name="Catcheside P."/>
            <person name="Chovatia M."/>
            <person name="Cooper J."/>
            <person name="Damon W."/>
            <person name="Desjardin D."/>
            <person name="Finy P."/>
            <person name="Geml J."/>
            <person name="Haridas S."/>
            <person name="Hughes K."/>
            <person name="Justo A."/>
            <person name="Karasinski D."/>
            <person name="Kautmanova I."/>
            <person name="Kiss B."/>
            <person name="Kocsube S."/>
            <person name="Kotiranta H."/>
            <person name="LaButti K.M."/>
            <person name="Lechner B.E."/>
            <person name="Liimatainen K."/>
            <person name="Lipzen A."/>
            <person name="Lukacs Z."/>
            <person name="Mihaltcheva S."/>
            <person name="Morgado L.N."/>
            <person name="Niskanen T."/>
            <person name="Noordeloos M.E."/>
            <person name="Ohm R.A."/>
            <person name="Ortiz-Santana B."/>
            <person name="Ovrebo C."/>
            <person name="Racz N."/>
            <person name="Riley R."/>
            <person name="Savchenko A."/>
            <person name="Shiryaev A."/>
            <person name="Soop K."/>
            <person name="Spirin V."/>
            <person name="Szebenyi C."/>
            <person name="Tomsovsky M."/>
            <person name="Tulloss R.E."/>
            <person name="Uehling J."/>
            <person name="Grigoriev I.V."/>
            <person name="Vagvolgyi C."/>
            <person name="Papp T."/>
            <person name="Martin F.M."/>
            <person name="Miettinen O."/>
            <person name="Hibbett D.S."/>
            <person name="Nagy L.G."/>
        </authorList>
    </citation>
    <scope>NUCLEOTIDE SEQUENCE [LARGE SCALE GENOMIC DNA]</scope>
    <source>
        <strain evidence="2 3">CBS 121175</strain>
    </source>
</reference>
<dbReference type="PANTHER" id="PTHR28112:SF1">
    <property type="entry name" value="SRP-INDEPENDENT TARGETING PROTEIN 3"/>
    <property type="match status" value="1"/>
</dbReference>
<sequence>TTVGNYDLQEISKLLHASYMGLAMMAVMHFYFKFTQPLFVQSLMRLKSLYNAKEVAIHLLDKEAMGDLQKLFKVASMFG</sequence>
<dbReference type="GO" id="GO:0005783">
    <property type="term" value="C:endoplasmic reticulum"/>
    <property type="evidence" value="ECO:0007669"/>
    <property type="project" value="InterPro"/>
</dbReference>
<dbReference type="AlphaFoldDB" id="A0A5C3KAP9"/>
<keyword evidence="1" id="KW-0812">Transmembrane</keyword>